<dbReference type="InterPro" id="IPR055303">
    <property type="entry name" value="ATMIN"/>
</dbReference>
<keyword evidence="1" id="KW-0862">Zinc</keyword>
<dbReference type="Gene3D" id="3.30.160.60">
    <property type="entry name" value="Classic Zinc Finger"/>
    <property type="match status" value="1"/>
</dbReference>
<keyword evidence="1" id="KW-0479">Metal-binding</keyword>
<dbReference type="GO" id="GO:0000976">
    <property type="term" value="F:transcription cis-regulatory region binding"/>
    <property type="evidence" value="ECO:0007669"/>
    <property type="project" value="InterPro"/>
</dbReference>
<feature type="domain" description="C2H2-type" evidence="2">
    <location>
        <begin position="20"/>
        <end position="45"/>
    </location>
</feature>
<keyword evidence="1" id="KW-0863">Zinc-finger</keyword>
<accession>A0A834MDJ4</accession>
<name>A0A834MDJ4_RHYFE</name>
<organism evidence="3 4">
    <name type="scientific">Rhynchophorus ferrugineus</name>
    <name type="common">Red palm weevil</name>
    <name type="synonym">Curculio ferrugineus</name>
    <dbReference type="NCBI Taxonomy" id="354439"/>
    <lineage>
        <taxon>Eukaryota</taxon>
        <taxon>Metazoa</taxon>
        <taxon>Ecdysozoa</taxon>
        <taxon>Arthropoda</taxon>
        <taxon>Hexapoda</taxon>
        <taxon>Insecta</taxon>
        <taxon>Pterygota</taxon>
        <taxon>Neoptera</taxon>
        <taxon>Endopterygota</taxon>
        <taxon>Coleoptera</taxon>
        <taxon>Polyphaga</taxon>
        <taxon>Cucujiformia</taxon>
        <taxon>Curculionidae</taxon>
        <taxon>Dryophthorinae</taxon>
        <taxon>Rhynchophorus</taxon>
    </lineage>
</organism>
<dbReference type="PROSITE" id="PS50157">
    <property type="entry name" value="ZINC_FINGER_C2H2_2"/>
    <property type="match status" value="1"/>
</dbReference>
<dbReference type="PANTHER" id="PTHR46664:SF1">
    <property type="entry name" value="ATM INTERACTOR"/>
    <property type="match status" value="1"/>
</dbReference>
<evidence type="ECO:0000256" key="1">
    <source>
        <dbReference type="PROSITE-ProRule" id="PRU00042"/>
    </source>
</evidence>
<sequence length="406" mass="46794">MSGPLKVYPTIEQCQKKNKLTCLFKECGDTFTSESNLNLHIVKTHKRMDLKSVGIERQYFCPQVGCVWSAVKHFKNMKSLRQHYLKVHTKKDFTCASCKKSFPTNDQMSKHTEYCDVMFSCLDCKAFYGCYETLKTHSRRKNHKILEKSQYKNCNTINIYVENLAPNDKNNQTIYEKPLLASKMIQVSNVGECFVPQLTQQTQTSVSSDVLSVETQTINNIKLDLVNNFKHINTQTDAVTSKETSSNTSFNLSDFDLTFANQTEKNNSSTQTSLQDHYIFNMSTNTHDSAHTDTSDLLSAETTEFDNNFYNCHMETQTDFMFDSDIFNSDYYSDMYTQTCNDILEEFSGFNDIETQTAYEESLRSVESQTLMSSLEKLPVNVIRDMAHSETQTDEEFRQMLEIINS</sequence>
<proteinExistence type="predicted"/>
<evidence type="ECO:0000313" key="3">
    <source>
        <dbReference type="EMBL" id="KAF7279838.1"/>
    </source>
</evidence>
<dbReference type="GO" id="GO:0000981">
    <property type="term" value="F:DNA-binding transcription factor activity, RNA polymerase II-specific"/>
    <property type="evidence" value="ECO:0007669"/>
    <property type="project" value="TreeGrafter"/>
</dbReference>
<gene>
    <name evidence="3" type="ORF">GWI33_006696</name>
</gene>
<dbReference type="AlphaFoldDB" id="A0A834MDJ4"/>
<dbReference type="InterPro" id="IPR013087">
    <property type="entry name" value="Znf_C2H2_type"/>
</dbReference>
<evidence type="ECO:0000259" key="2">
    <source>
        <dbReference type="PROSITE" id="PS50157"/>
    </source>
</evidence>
<dbReference type="Proteomes" id="UP000625711">
    <property type="component" value="Unassembled WGS sequence"/>
</dbReference>
<dbReference type="PROSITE" id="PS00028">
    <property type="entry name" value="ZINC_FINGER_C2H2_1"/>
    <property type="match status" value="2"/>
</dbReference>
<dbReference type="OrthoDB" id="6354171at2759"/>
<keyword evidence="4" id="KW-1185">Reference proteome</keyword>
<protein>
    <recommendedName>
        <fullName evidence="2">C2H2-type domain-containing protein</fullName>
    </recommendedName>
</protein>
<dbReference type="EMBL" id="JAACXV010000337">
    <property type="protein sequence ID" value="KAF7279838.1"/>
    <property type="molecule type" value="Genomic_DNA"/>
</dbReference>
<comment type="caution">
    <text evidence="3">The sequence shown here is derived from an EMBL/GenBank/DDBJ whole genome shotgun (WGS) entry which is preliminary data.</text>
</comment>
<evidence type="ECO:0000313" key="4">
    <source>
        <dbReference type="Proteomes" id="UP000625711"/>
    </source>
</evidence>
<reference evidence="3" key="1">
    <citation type="submission" date="2020-08" db="EMBL/GenBank/DDBJ databases">
        <title>Genome sequencing and assembly of the red palm weevil Rhynchophorus ferrugineus.</title>
        <authorList>
            <person name="Dias G.B."/>
            <person name="Bergman C.M."/>
            <person name="Manee M."/>
        </authorList>
    </citation>
    <scope>NUCLEOTIDE SEQUENCE</scope>
    <source>
        <strain evidence="3">AA-2017</strain>
        <tissue evidence="3">Whole larva</tissue>
    </source>
</reference>
<dbReference type="GO" id="GO:0008270">
    <property type="term" value="F:zinc ion binding"/>
    <property type="evidence" value="ECO:0007669"/>
    <property type="project" value="UniProtKB-KW"/>
</dbReference>
<dbReference type="PANTHER" id="PTHR46664">
    <property type="entry name" value="ATM INTERACTOR"/>
    <property type="match status" value="1"/>
</dbReference>
<dbReference type="SMART" id="SM00355">
    <property type="entry name" value="ZnF_C2H2"/>
    <property type="match status" value="4"/>
</dbReference>
<dbReference type="GO" id="GO:0005634">
    <property type="term" value="C:nucleus"/>
    <property type="evidence" value="ECO:0007669"/>
    <property type="project" value="TreeGrafter"/>
</dbReference>
<dbReference type="GO" id="GO:0045944">
    <property type="term" value="P:positive regulation of transcription by RNA polymerase II"/>
    <property type="evidence" value="ECO:0007669"/>
    <property type="project" value="InterPro"/>
</dbReference>